<dbReference type="PANTHER" id="PTHR47165">
    <property type="entry name" value="OS03G0429900 PROTEIN"/>
    <property type="match status" value="1"/>
</dbReference>
<feature type="domain" description="Replication protein A 70 kDa DNA-binding subunit B/D first OB fold" evidence="1">
    <location>
        <begin position="3"/>
        <end position="103"/>
    </location>
</feature>
<dbReference type="Proteomes" id="UP000682877">
    <property type="component" value="Chromosome 6"/>
</dbReference>
<dbReference type="SUPFAM" id="SSF50249">
    <property type="entry name" value="Nucleic acid-binding proteins"/>
    <property type="match status" value="3"/>
</dbReference>
<dbReference type="CDD" id="cd04481">
    <property type="entry name" value="RPA1_DBD_B_like"/>
    <property type="match status" value="2"/>
</dbReference>
<organism evidence="2 3">
    <name type="scientific">Arabidopsis arenosa</name>
    <name type="common">Sand rock-cress</name>
    <name type="synonym">Cardaminopsis arenosa</name>
    <dbReference type="NCBI Taxonomy" id="38785"/>
    <lineage>
        <taxon>Eukaryota</taxon>
        <taxon>Viridiplantae</taxon>
        <taxon>Streptophyta</taxon>
        <taxon>Embryophyta</taxon>
        <taxon>Tracheophyta</taxon>
        <taxon>Spermatophyta</taxon>
        <taxon>Magnoliopsida</taxon>
        <taxon>eudicotyledons</taxon>
        <taxon>Gunneridae</taxon>
        <taxon>Pentapetalae</taxon>
        <taxon>rosids</taxon>
        <taxon>malvids</taxon>
        <taxon>Brassicales</taxon>
        <taxon>Brassicaceae</taxon>
        <taxon>Camelineae</taxon>
        <taxon>Arabidopsis</taxon>
    </lineage>
</organism>
<dbReference type="InterPro" id="IPR003871">
    <property type="entry name" value="RFA1B/D_OB_1st"/>
</dbReference>
<dbReference type="InterPro" id="IPR012340">
    <property type="entry name" value="NA-bd_OB-fold"/>
</dbReference>
<evidence type="ECO:0000313" key="2">
    <source>
        <dbReference type="EMBL" id="CAE6136340.1"/>
    </source>
</evidence>
<dbReference type="PANTHER" id="PTHR47165:SF4">
    <property type="entry name" value="OS03G0429900 PROTEIN"/>
    <property type="match status" value="1"/>
</dbReference>
<accession>A0A8S2AVR2</accession>
<evidence type="ECO:0000313" key="3">
    <source>
        <dbReference type="Proteomes" id="UP000682877"/>
    </source>
</evidence>
<dbReference type="Gene3D" id="2.40.50.140">
    <property type="entry name" value="Nucleic acid-binding proteins"/>
    <property type="match status" value="3"/>
</dbReference>
<protein>
    <recommendedName>
        <fullName evidence="1">Replication protein A 70 kDa DNA-binding subunit B/D first OB fold domain-containing protein</fullName>
    </recommendedName>
</protein>
<sequence>MNNFLTDLTLEKKEWFVVVKILSIWNHPPKHPNDHTTMILVDNKGTRIDAVVPPDSYKRDFPRNLKEGEWYFLWDFDVIPPSLCERNSNHPYQLRFNKNTTMDHYKQKYTSEFLQCLAFPRINNASEEDKQFVVDVVGVVRSVSPIGRLLEGGSDLDSSYVTFKLKDLAGHSINCVAKGSFCEEFVRKYSRRISDVNYHNQPIMVVLRFWRISEFGGKPCLITKGGCPRMFIDENFADINRDCYICFFTAGNKETASSDNDNVSDEEGHLLCFLIHGFCLLASLLQHLKGQRIDATVPTIAIKRNFPRELREGQWYLLSEFDVIPPSLPERNSDHFYQISCNRNTEVDPVRPKSQSDFFNCVDFFSINNASEEDKQYVVDVCGVVVSVSPVGRLLEGGSDMDSRYVTFTLKDTIGHYLNCVAKGNFCEEFVRKYSRRISDVDYHNEPIMIVLRFWRISLFQGKPCLITGVGCPRIFFDPNFHDINRQKFMKCYTQGNGEFTPSDDDDVFMEEVDSN</sequence>
<feature type="domain" description="Replication protein A 70 kDa DNA-binding subunit B/D first OB fold" evidence="1">
    <location>
        <begin position="285"/>
        <end position="349"/>
    </location>
</feature>
<keyword evidence="3" id="KW-1185">Reference proteome</keyword>
<reference evidence="2" key="1">
    <citation type="submission" date="2021-01" db="EMBL/GenBank/DDBJ databases">
        <authorList>
            <person name="Bezrukov I."/>
        </authorList>
    </citation>
    <scope>NUCLEOTIDE SEQUENCE</scope>
</reference>
<dbReference type="CDD" id="cd04480">
    <property type="entry name" value="RPA1_DBD_A_like"/>
    <property type="match status" value="1"/>
</dbReference>
<evidence type="ECO:0000259" key="1">
    <source>
        <dbReference type="Pfam" id="PF02721"/>
    </source>
</evidence>
<dbReference type="AlphaFoldDB" id="A0A8S2AVR2"/>
<dbReference type="Pfam" id="PF02721">
    <property type="entry name" value="DUF223"/>
    <property type="match status" value="2"/>
</dbReference>
<gene>
    <name evidence="2" type="ORF">AARE701A_LOCUS16851</name>
</gene>
<proteinExistence type="predicted"/>
<dbReference type="EMBL" id="LR999456">
    <property type="protein sequence ID" value="CAE6136340.1"/>
    <property type="molecule type" value="Genomic_DNA"/>
</dbReference>
<name>A0A8S2AVR2_ARAAE</name>